<dbReference type="AlphaFoldDB" id="A0A239CCF5"/>
<organism evidence="7 8">
    <name type="scientific">Anaerovirgula multivorans</name>
    <dbReference type="NCBI Taxonomy" id="312168"/>
    <lineage>
        <taxon>Bacteria</taxon>
        <taxon>Bacillati</taxon>
        <taxon>Bacillota</taxon>
        <taxon>Clostridia</taxon>
        <taxon>Peptostreptococcales</taxon>
        <taxon>Natronincolaceae</taxon>
        <taxon>Anaerovirgula</taxon>
    </lineage>
</organism>
<keyword evidence="8" id="KW-1185">Reference proteome</keyword>
<evidence type="ECO:0000259" key="6">
    <source>
        <dbReference type="Pfam" id="PF12698"/>
    </source>
</evidence>
<feature type="transmembrane region" description="Helical" evidence="5">
    <location>
        <begin position="299"/>
        <end position="319"/>
    </location>
</feature>
<dbReference type="RefSeq" id="WP_089282174.1">
    <property type="nucleotide sequence ID" value="NZ_FZOJ01000005.1"/>
</dbReference>
<dbReference type="Proteomes" id="UP000198304">
    <property type="component" value="Unassembled WGS sequence"/>
</dbReference>
<feature type="transmembrane region" description="Helical" evidence="5">
    <location>
        <begin position="140"/>
        <end position="167"/>
    </location>
</feature>
<dbReference type="OrthoDB" id="2162283at2"/>
<evidence type="ECO:0000256" key="3">
    <source>
        <dbReference type="ARBA" id="ARBA00022989"/>
    </source>
</evidence>
<feature type="transmembrane region" description="Helical" evidence="5">
    <location>
        <begin position="188"/>
        <end position="210"/>
    </location>
</feature>
<accession>A0A239CCF5</accession>
<evidence type="ECO:0000256" key="1">
    <source>
        <dbReference type="ARBA" id="ARBA00004141"/>
    </source>
</evidence>
<sequence length="329" mass="36319">MKSIITTIVREFKLIFRDGITIFLTISPAMLALIFIFVFGSIHESNISLVVDKSMSPDLVAKLESVADIEYVDNLEIMKERVLGVDNIAGVTVENGDIRLIVEGNEGQSFAEMRRKLVSAALDSELIQYTAEKVEPQTSLAYSISMACIFLLALFLGSASLGFSGVYERESGVIRAISVSPMTLGRYVISKIVPSQLLGIIGVSACAFIVGRADALPQVILLALCSIFVSGIIIFLIITFAGNQIAAVGVLKIIMPVFLIAGISAVFVPEKWIFLYYMLPMYWQYAVIDMAISNQEPTFQFLMILVTGFAWLIPVMIVFTKKIKMKVWR</sequence>
<dbReference type="InterPro" id="IPR013525">
    <property type="entry name" value="ABC2_TM"/>
</dbReference>
<evidence type="ECO:0000256" key="5">
    <source>
        <dbReference type="SAM" id="Phobius"/>
    </source>
</evidence>
<dbReference type="Pfam" id="PF12698">
    <property type="entry name" value="ABC2_membrane_3"/>
    <property type="match status" value="1"/>
</dbReference>
<proteinExistence type="predicted"/>
<dbReference type="GO" id="GO:0140359">
    <property type="term" value="F:ABC-type transporter activity"/>
    <property type="evidence" value="ECO:0007669"/>
    <property type="project" value="InterPro"/>
</dbReference>
<evidence type="ECO:0000313" key="7">
    <source>
        <dbReference type="EMBL" id="SNS17907.1"/>
    </source>
</evidence>
<name>A0A239CCF5_9FIRM</name>
<keyword evidence="4 5" id="KW-0472">Membrane</keyword>
<reference evidence="7 8" key="1">
    <citation type="submission" date="2017-06" db="EMBL/GenBank/DDBJ databases">
        <authorList>
            <person name="Kim H.J."/>
            <person name="Triplett B.A."/>
        </authorList>
    </citation>
    <scope>NUCLEOTIDE SEQUENCE [LARGE SCALE GENOMIC DNA]</scope>
    <source>
        <strain evidence="7 8">SCA</strain>
    </source>
</reference>
<gene>
    <name evidence="7" type="ORF">SAMN05446037_1005135</name>
</gene>
<comment type="subcellular location">
    <subcellularLocation>
        <location evidence="1">Membrane</location>
        <topology evidence="1">Multi-pass membrane protein</topology>
    </subcellularLocation>
</comment>
<evidence type="ECO:0000256" key="4">
    <source>
        <dbReference type="ARBA" id="ARBA00023136"/>
    </source>
</evidence>
<feature type="domain" description="ABC-2 type transporter transmembrane" evidence="6">
    <location>
        <begin position="22"/>
        <end position="312"/>
    </location>
</feature>
<feature type="transmembrane region" description="Helical" evidence="5">
    <location>
        <begin position="253"/>
        <end position="279"/>
    </location>
</feature>
<evidence type="ECO:0000313" key="8">
    <source>
        <dbReference type="Proteomes" id="UP000198304"/>
    </source>
</evidence>
<feature type="transmembrane region" description="Helical" evidence="5">
    <location>
        <begin position="216"/>
        <end position="241"/>
    </location>
</feature>
<keyword evidence="3 5" id="KW-1133">Transmembrane helix</keyword>
<dbReference type="EMBL" id="FZOJ01000005">
    <property type="protein sequence ID" value="SNS17907.1"/>
    <property type="molecule type" value="Genomic_DNA"/>
</dbReference>
<evidence type="ECO:0000256" key="2">
    <source>
        <dbReference type="ARBA" id="ARBA00022692"/>
    </source>
</evidence>
<keyword evidence="2 5" id="KW-0812">Transmembrane</keyword>
<protein>
    <recommendedName>
        <fullName evidence="6">ABC-2 type transporter transmembrane domain-containing protein</fullName>
    </recommendedName>
</protein>
<feature type="transmembrane region" description="Helical" evidence="5">
    <location>
        <begin position="20"/>
        <end position="42"/>
    </location>
</feature>
<dbReference type="GO" id="GO:0016020">
    <property type="term" value="C:membrane"/>
    <property type="evidence" value="ECO:0007669"/>
    <property type="project" value="UniProtKB-SubCell"/>
</dbReference>